<feature type="domain" description="Protein kinase" evidence="9">
    <location>
        <begin position="71"/>
        <end position="320"/>
    </location>
</feature>
<evidence type="ECO:0000256" key="6">
    <source>
        <dbReference type="ARBA" id="ARBA00022840"/>
    </source>
</evidence>
<keyword evidence="11" id="KW-1185">Reference proteome</keyword>
<keyword evidence="8" id="KW-0812">Transmembrane</keyword>
<feature type="compositionally biased region" description="Low complexity" evidence="7">
    <location>
        <begin position="428"/>
        <end position="473"/>
    </location>
</feature>
<dbReference type="InterPro" id="IPR000719">
    <property type="entry name" value="Prot_kinase_dom"/>
</dbReference>
<name>A0ABV8HSR2_9ACTN</name>
<evidence type="ECO:0000313" key="11">
    <source>
        <dbReference type="Proteomes" id="UP001595765"/>
    </source>
</evidence>
<dbReference type="Pfam" id="PF00069">
    <property type="entry name" value="Pkinase"/>
    <property type="match status" value="1"/>
</dbReference>
<dbReference type="EC" id="2.7.11.1" evidence="1"/>
<keyword evidence="8" id="KW-0472">Membrane</keyword>
<feature type="compositionally biased region" description="Low complexity" evidence="7">
    <location>
        <begin position="481"/>
        <end position="517"/>
    </location>
</feature>
<feature type="compositionally biased region" description="Low complexity" evidence="7">
    <location>
        <begin position="11"/>
        <end position="62"/>
    </location>
</feature>
<sequence length="632" mass="62330">MPATRAKPTVQGQKPQKAAAPGQKAAPAKAVKAAKTAAAPKVTQPQEPAAPAVAADQPVAPEGGPWRVPGYLHEPDLGASASDRAVRALHEGSGTPVAITYLSPALTGDLAFREAFRGEAGLLGGLDSPYVARLHAYVEDGPHAAIVAEQLDGVALSALLREKGATTPESALAVLKGSLLGLAAVHEAGILHRAYEPANVLVTAKGATKLVGFGLAARGDGSGTPAGSPAYTAPEQLAGGPVTAGSDLYAAAATFYECLTGTPPYAGSAAAEPTVEHAEAPVPDGQVPEPVQPLVARGLAEEPAGRPQTAADFAAEVEAVAVAAYGEDWEERGQRELAASVAPLLLPPPDGGEVAAIPQAAFAASAALPPGGGTGIPAGHGPTGGPEGRERRFGRRAKILAVAVAVVIVAGAVTVTAVATGNKSDADATPTPTPSAVTSLTSAPAAPAPTTTSPSAAPTTASPTASPSASPTATTPPPTRSTPTPSVTPAADVSATATSSPTTTPTAVPTTPSADPTKTTGSATGPHVSSVAVTGISCSTGSHTATATVVVSYDGSAAGTLDLTWWHSSKAGPQGSVTMSSQTARFPKGATSYTYTDKLTFTPDPKHPYIGLTASTDPAAASGNGSYGVGCH</sequence>
<dbReference type="Proteomes" id="UP001595765">
    <property type="component" value="Unassembled WGS sequence"/>
</dbReference>
<evidence type="ECO:0000256" key="1">
    <source>
        <dbReference type="ARBA" id="ARBA00012513"/>
    </source>
</evidence>
<dbReference type="PRINTS" id="PR01217">
    <property type="entry name" value="PRICHEXTENSN"/>
</dbReference>
<feature type="transmembrane region" description="Helical" evidence="8">
    <location>
        <begin position="399"/>
        <end position="419"/>
    </location>
</feature>
<evidence type="ECO:0000256" key="3">
    <source>
        <dbReference type="ARBA" id="ARBA00022679"/>
    </source>
</evidence>
<evidence type="ECO:0000256" key="8">
    <source>
        <dbReference type="SAM" id="Phobius"/>
    </source>
</evidence>
<evidence type="ECO:0000259" key="9">
    <source>
        <dbReference type="PROSITE" id="PS50011"/>
    </source>
</evidence>
<gene>
    <name evidence="10" type="ORF">ACFO3J_26695</name>
</gene>
<dbReference type="PROSITE" id="PS50011">
    <property type="entry name" value="PROTEIN_KINASE_DOM"/>
    <property type="match status" value="1"/>
</dbReference>
<proteinExistence type="predicted"/>
<accession>A0ABV8HSR2</accession>
<evidence type="ECO:0000313" key="10">
    <source>
        <dbReference type="EMBL" id="MFC4035032.1"/>
    </source>
</evidence>
<evidence type="ECO:0000256" key="5">
    <source>
        <dbReference type="ARBA" id="ARBA00022777"/>
    </source>
</evidence>
<evidence type="ECO:0000256" key="7">
    <source>
        <dbReference type="SAM" id="MobiDB-lite"/>
    </source>
</evidence>
<dbReference type="InterPro" id="IPR011009">
    <property type="entry name" value="Kinase-like_dom_sf"/>
</dbReference>
<dbReference type="SUPFAM" id="SSF56112">
    <property type="entry name" value="Protein kinase-like (PK-like)"/>
    <property type="match status" value="1"/>
</dbReference>
<evidence type="ECO:0000256" key="2">
    <source>
        <dbReference type="ARBA" id="ARBA00022527"/>
    </source>
</evidence>
<feature type="region of interest" description="Disordered" evidence="7">
    <location>
        <begin position="1"/>
        <end position="75"/>
    </location>
</feature>
<keyword evidence="8" id="KW-1133">Transmembrane helix</keyword>
<reference evidence="11" key="1">
    <citation type="journal article" date="2019" name="Int. J. Syst. Evol. Microbiol.">
        <title>The Global Catalogue of Microorganisms (GCM) 10K type strain sequencing project: providing services to taxonomists for standard genome sequencing and annotation.</title>
        <authorList>
            <consortium name="The Broad Institute Genomics Platform"/>
            <consortium name="The Broad Institute Genome Sequencing Center for Infectious Disease"/>
            <person name="Wu L."/>
            <person name="Ma J."/>
        </authorList>
    </citation>
    <scope>NUCLEOTIDE SEQUENCE [LARGE SCALE GENOMIC DNA]</scope>
    <source>
        <strain evidence="11">CGMCC 4.7237</strain>
    </source>
</reference>
<dbReference type="CDD" id="cd14014">
    <property type="entry name" value="STKc_PknB_like"/>
    <property type="match status" value="1"/>
</dbReference>
<keyword evidence="6" id="KW-0067">ATP-binding</keyword>
<dbReference type="PANTHER" id="PTHR43289">
    <property type="entry name" value="MITOGEN-ACTIVATED PROTEIN KINASE KINASE KINASE 20-RELATED"/>
    <property type="match status" value="1"/>
</dbReference>
<organism evidence="10 11">
    <name type="scientific">Streptomyces polygonati</name>
    <dbReference type="NCBI Taxonomy" id="1617087"/>
    <lineage>
        <taxon>Bacteria</taxon>
        <taxon>Bacillati</taxon>
        <taxon>Actinomycetota</taxon>
        <taxon>Actinomycetes</taxon>
        <taxon>Kitasatosporales</taxon>
        <taxon>Streptomycetaceae</taxon>
        <taxon>Streptomyces</taxon>
    </lineage>
</organism>
<keyword evidence="3" id="KW-0808">Transferase</keyword>
<keyword evidence="2" id="KW-0723">Serine/threonine-protein kinase</keyword>
<dbReference type="GO" id="GO:0016301">
    <property type="term" value="F:kinase activity"/>
    <property type="evidence" value="ECO:0007669"/>
    <property type="project" value="UniProtKB-KW"/>
</dbReference>
<dbReference type="PANTHER" id="PTHR43289:SF6">
    <property type="entry name" value="SERINE_THREONINE-PROTEIN KINASE NEKL-3"/>
    <property type="match status" value="1"/>
</dbReference>
<keyword evidence="5 10" id="KW-0418">Kinase</keyword>
<keyword evidence="4" id="KW-0547">Nucleotide-binding</keyword>
<protein>
    <recommendedName>
        <fullName evidence="1">non-specific serine/threonine protein kinase</fullName>
        <ecNumber evidence="1">2.7.11.1</ecNumber>
    </recommendedName>
</protein>
<dbReference type="RefSeq" id="WP_386434246.1">
    <property type="nucleotide sequence ID" value="NZ_JBHSBB010000019.1"/>
</dbReference>
<dbReference type="EMBL" id="JBHSBB010000019">
    <property type="protein sequence ID" value="MFC4035032.1"/>
    <property type="molecule type" value="Genomic_DNA"/>
</dbReference>
<feature type="compositionally biased region" description="Gly residues" evidence="7">
    <location>
        <begin position="371"/>
        <end position="386"/>
    </location>
</feature>
<evidence type="ECO:0000256" key="4">
    <source>
        <dbReference type="ARBA" id="ARBA00022741"/>
    </source>
</evidence>
<dbReference type="Gene3D" id="1.10.510.10">
    <property type="entry name" value="Transferase(Phosphotransferase) domain 1"/>
    <property type="match status" value="1"/>
</dbReference>
<feature type="region of interest" description="Disordered" evidence="7">
    <location>
        <begin position="371"/>
        <end position="390"/>
    </location>
</feature>
<feature type="region of interest" description="Disordered" evidence="7">
    <location>
        <begin position="422"/>
        <end position="528"/>
    </location>
</feature>
<comment type="caution">
    <text evidence="10">The sequence shown here is derived from an EMBL/GenBank/DDBJ whole genome shotgun (WGS) entry which is preliminary data.</text>
</comment>